<name>A0AAW0HH55_MYOGA</name>
<dbReference type="Proteomes" id="UP001488838">
    <property type="component" value="Unassembled WGS sequence"/>
</dbReference>
<dbReference type="EMBL" id="JBBHLL010000533">
    <property type="protein sequence ID" value="KAK7800810.1"/>
    <property type="molecule type" value="Genomic_DNA"/>
</dbReference>
<comment type="caution">
    <text evidence="1">The sequence shown here is derived from an EMBL/GenBank/DDBJ whole genome shotgun (WGS) entry which is preliminary data.</text>
</comment>
<gene>
    <name evidence="1" type="ORF">U0070_008000</name>
</gene>
<dbReference type="AlphaFoldDB" id="A0AAW0HH55"/>
<proteinExistence type="predicted"/>
<dbReference type="SUPFAM" id="SSF55347">
    <property type="entry name" value="Glyceraldehyde-3-phosphate dehydrogenase-like, C-terminal domain"/>
    <property type="match status" value="1"/>
</dbReference>
<evidence type="ECO:0000313" key="2">
    <source>
        <dbReference type="Proteomes" id="UP001488838"/>
    </source>
</evidence>
<reference evidence="1 2" key="1">
    <citation type="journal article" date="2023" name="bioRxiv">
        <title>Conserved and derived expression patterns and positive selection on dental genes reveal complex evolutionary context of ever-growing rodent molars.</title>
        <authorList>
            <person name="Calamari Z.T."/>
            <person name="Song A."/>
            <person name="Cohen E."/>
            <person name="Akter M."/>
            <person name="Roy R.D."/>
            <person name="Hallikas O."/>
            <person name="Christensen M.M."/>
            <person name="Li P."/>
            <person name="Marangoni P."/>
            <person name="Jernvall J."/>
            <person name="Klein O.D."/>
        </authorList>
    </citation>
    <scope>NUCLEOTIDE SEQUENCE [LARGE SCALE GENOMIC DNA]</scope>
    <source>
        <strain evidence="1">V071</strain>
    </source>
</reference>
<evidence type="ECO:0000313" key="1">
    <source>
        <dbReference type="EMBL" id="KAK7800810.1"/>
    </source>
</evidence>
<dbReference type="Gene3D" id="3.30.360.10">
    <property type="entry name" value="Dihydrodipicolinate Reductase, domain 2"/>
    <property type="match status" value="1"/>
</dbReference>
<keyword evidence="2" id="KW-1185">Reference proteome</keyword>
<protein>
    <submittedName>
        <fullName evidence="1">Uncharacterized protein</fullName>
    </submittedName>
</protein>
<sequence>MEELMMTVYATQKAVMDSSGNLWNDGPEHYLYFLWCCQVCQQGHPKMNQKLTGMVFCVPIHNMPDMDLKCYLETAANMIQ</sequence>
<accession>A0AAW0HH55</accession>
<organism evidence="1 2">
    <name type="scientific">Myodes glareolus</name>
    <name type="common">Bank vole</name>
    <name type="synonym">Clethrionomys glareolus</name>
    <dbReference type="NCBI Taxonomy" id="447135"/>
    <lineage>
        <taxon>Eukaryota</taxon>
        <taxon>Metazoa</taxon>
        <taxon>Chordata</taxon>
        <taxon>Craniata</taxon>
        <taxon>Vertebrata</taxon>
        <taxon>Euteleostomi</taxon>
        <taxon>Mammalia</taxon>
        <taxon>Eutheria</taxon>
        <taxon>Euarchontoglires</taxon>
        <taxon>Glires</taxon>
        <taxon>Rodentia</taxon>
        <taxon>Myomorpha</taxon>
        <taxon>Muroidea</taxon>
        <taxon>Cricetidae</taxon>
        <taxon>Arvicolinae</taxon>
        <taxon>Myodes</taxon>
    </lineage>
</organism>